<organism evidence="1 2">
    <name type="scientific">Batillaria attramentaria</name>
    <dbReference type="NCBI Taxonomy" id="370345"/>
    <lineage>
        <taxon>Eukaryota</taxon>
        <taxon>Metazoa</taxon>
        <taxon>Spiralia</taxon>
        <taxon>Lophotrochozoa</taxon>
        <taxon>Mollusca</taxon>
        <taxon>Gastropoda</taxon>
        <taxon>Caenogastropoda</taxon>
        <taxon>Sorbeoconcha</taxon>
        <taxon>Cerithioidea</taxon>
        <taxon>Batillariidae</taxon>
        <taxon>Batillaria</taxon>
    </lineage>
</organism>
<sequence>MIPILSEDIKALPTSSKYPQPKEVDLILCHLKNLSRLAWKLSSYGLYTRKCETQAPWNPTPTQKKGQFALQYVSITVHKKDAFSHRSTLVSAYSYNDTQTDF</sequence>
<evidence type="ECO:0000313" key="1">
    <source>
        <dbReference type="EMBL" id="KAK7489256.1"/>
    </source>
</evidence>
<evidence type="ECO:0000313" key="2">
    <source>
        <dbReference type="Proteomes" id="UP001519460"/>
    </source>
</evidence>
<dbReference type="AlphaFoldDB" id="A0ABD0KQB1"/>
<reference evidence="1 2" key="1">
    <citation type="journal article" date="2023" name="Sci. Data">
        <title>Genome assembly of the Korean intertidal mud-creeper Batillaria attramentaria.</title>
        <authorList>
            <person name="Patra A.K."/>
            <person name="Ho P.T."/>
            <person name="Jun S."/>
            <person name="Lee S.J."/>
            <person name="Kim Y."/>
            <person name="Won Y.J."/>
        </authorList>
    </citation>
    <scope>NUCLEOTIDE SEQUENCE [LARGE SCALE GENOMIC DNA]</scope>
    <source>
        <strain evidence="1">Wonlab-2016</strain>
    </source>
</reference>
<comment type="caution">
    <text evidence="1">The sequence shown here is derived from an EMBL/GenBank/DDBJ whole genome shotgun (WGS) entry which is preliminary data.</text>
</comment>
<gene>
    <name evidence="1" type="ORF">BaRGS_00019508</name>
</gene>
<keyword evidence="2" id="KW-1185">Reference proteome</keyword>
<dbReference type="EMBL" id="JACVVK020000140">
    <property type="protein sequence ID" value="KAK7489256.1"/>
    <property type="molecule type" value="Genomic_DNA"/>
</dbReference>
<dbReference type="Proteomes" id="UP001519460">
    <property type="component" value="Unassembled WGS sequence"/>
</dbReference>
<name>A0ABD0KQB1_9CAEN</name>
<accession>A0ABD0KQB1</accession>
<proteinExistence type="predicted"/>
<protein>
    <submittedName>
        <fullName evidence="1">Uncharacterized protein</fullName>
    </submittedName>
</protein>